<reference evidence="1 2" key="1">
    <citation type="journal article" date="2019" name="Sci. Rep.">
        <title>A high-quality genome of Eragrostis curvula grass provides insights into Poaceae evolution and supports new strategies to enhance forage quality.</title>
        <authorList>
            <person name="Carballo J."/>
            <person name="Santos B.A.C.M."/>
            <person name="Zappacosta D."/>
            <person name="Garbus I."/>
            <person name="Selva J.P."/>
            <person name="Gallo C.A."/>
            <person name="Diaz A."/>
            <person name="Albertini E."/>
            <person name="Caccamo M."/>
            <person name="Echenique V."/>
        </authorList>
    </citation>
    <scope>NUCLEOTIDE SEQUENCE [LARGE SCALE GENOMIC DNA]</scope>
    <source>
        <strain evidence="2">cv. Victoria</strain>
        <tissue evidence="1">Leaf</tissue>
    </source>
</reference>
<dbReference type="EMBL" id="RWGY01000029">
    <property type="protein sequence ID" value="TVU17287.1"/>
    <property type="molecule type" value="Genomic_DNA"/>
</dbReference>
<protein>
    <submittedName>
        <fullName evidence="1">Uncharacterized protein</fullName>
    </submittedName>
</protein>
<name>A0A5J9U1H2_9POAL</name>
<sequence length="195" mass="22181">MDSFFTDHFAVLCRDKEWVLCFEIDAFQLHVDLIATVNTRCMRKHHEKNRNIDILPTKTANAICIKEQNGAGEQVRSVDPDHDAVKTLETEFAPGPFQVKQPRLQWKFYSQCKSPASSIIFYGISNVAVVNQNSSFIDGNLKRKVDLDLRACKISYTFAVIYFICKMAASFTLTESTVAFHEVTQLPGLMPPVWL</sequence>
<evidence type="ECO:0000313" key="2">
    <source>
        <dbReference type="Proteomes" id="UP000324897"/>
    </source>
</evidence>
<feature type="non-terminal residue" evidence="1">
    <location>
        <position position="1"/>
    </location>
</feature>
<dbReference type="AlphaFoldDB" id="A0A5J9U1H2"/>
<dbReference type="OrthoDB" id="614330at2759"/>
<evidence type="ECO:0000313" key="1">
    <source>
        <dbReference type="EMBL" id="TVU17287.1"/>
    </source>
</evidence>
<accession>A0A5J9U1H2</accession>
<dbReference type="Gramene" id="TVU17287">
    <property type="protein sequence ID" value="TVU17287"/>
    <property type="gene ID" value="EJB05_33307"/>
</dbReference>
<comment type="caution">
    <text evidence="1">The sequence shown here is derived from an EMBL/GenBank/DDBJ whole genome shotgun (WGS) entry which is preliminary data.</text>
</comment>
<dbReference type="Proteomes" id="UP000324897">
    <property type="component" value="Chromosome 7"/>
</dbReference>
<keyword evidence="2" id="KW-1185">Reference proteome</keyword>
<organism evidence="1 2">
    <name type="scientific">Eragrostis curvula</name>
    <name type="common">weeping love grass</name>
    <dbReference type="NCBI Taxonomy" id="38414"/>
    <lineage>
        <taxon>Eukaryota</taxon>
        <taxon>Viridiplantae</taxon>
        <taxon>Streptophyta</taxon>
        <taxon>Embryophyta</taxon>
        <taxon>Tracheophyta</taxon>
        <taxon>Spermatophyta</taxon>
        <taxon>Magnoliopsida</taxon>
        <taxon>Liliopsida</taxon>
        <taxon>Poales</taxon>
        <taxon>Poaceae</taxon>
        <taxon>PACMAD clade</taxon>
        <taxon>Chloridoideae</taxon>
        <taxon>Eragrostideae</taxon>
        <taxon>Eragrostidinae</taxon>
        <taxon>Eragrostis</taxon>
    </lineage>
</organism>
<gene>
    <name evidence="1" type="ORF">EJB05_33307</name>
</gene>
<proteinExistence type="predicted"/>